<proteinExistence type="predicted"/>
<evidence type="ECO:0000313" key="1">
    <source>
        <dbReference type="EMBL" id="AKS40636.1"/>
    </source>
</evidence>
<accession>A0A0K0XSM9</accession>
<dbReference type="Proteomes" id="UP000066624">
    <property type="component" value="Chromosome"/>
</dbReference>
<organism evidence="1 2">
    <name type="scientific">Wenzhouxiangella marina</name>
    <dbReference type="NCBI Taxonomy" id="1579979"/>
    <lineage>
        <taxon>Bacteria</taxon>
        <taxon>Pseudomonadati</taxon>
        <taxon>Pseudomonadota</taxon>
        <taxon>Gammaproteobacteria</taxon>
        <taxon>Chromatiales</taxon>
        <taxon>Wenzhouxiangellaceae</taxon>
        <taxon>Wenzhouxiangella</taxon>
    </lineage>
</organism>
<dbReference type="STRING" id="1579979.WM2015_247"/>
<evidence type="ECO:0000313" key="2">
    <source>
        <dbReference type="Proteomes" id="UP000066624"/>
    </source>
</evidence>
<dbReference type="KEGG" id="wma:WM2015_247"/>
<dbReference type="EMBL" id="CP012154">
    <property type="protein sequence ID" value="AKS40636.1"/>
    <property type="molecule type" value="Genomic_DNA"/>
</dbReference>
<sequence length="120" mass="13042">MNVLACLRAMVVALTLTGSSLGLAQDSSAIDRDLALSLPQPMTVDSINVRTGEIVLDGRRYQYAEGSTGARLAGMTEESDDDGLRLSQLRPGMQVMIQTDGTEPSADHRPLVIRIWRAER</sequence>
<gene>
    <name evidence="1" type="ORF">WM2015_247</name>
</gene>
<dbReference type="RefSeq" id="WP_156200742.1">
    <property type="nucleotide sequence ID" value="NZ_CP012154.1"/>
</dbReference>
<dbReference type="AlphaFoldDB" id="A0A0K0XSM9"/>
<reference evidence="1 2" key="1">
    <citation type="submission" date="2015-07" db="EMBL/GenBank/DDBJ databases">
        <authorList>
            <person name="Noorani M."/>
        </authorList>
    </citation>
    <scope>NUCLEOTIDE SEQUENCE [LARGE SCALE GENOMIC DNA]</scope>
    <source>
        <strain evidence="1 2">KCTC 42284</strain>
    </source>
</reference>
<protein>
    <submittedName>
        <fullName evidence="1">Uncharacterized protein</fullName>
    </submittedName>
</protein>
<name>A0A0K0XSM9_9GAMM</name>
<keyword evidence="2" id="KW-1185">Reference proteome</keyword>